<dbReference type="AlphaFoldDB" id="A0A5N6QBJ4"/>
<keyword evidence="2" id="KW-1185">Reference proteome</keyword>
<dbReference type="Proteomes" id="UP000327013">
    <property type="component" value="Chromosome 1"/>
</dbReference>
<gene>
    <name evidence="1" type="ORF">FH972_001268</name>
</gene>
<reference evidence="1 2" key="1">
    <citation type="submission" date="2019-06" db="EMBL/GenBank/DDBJ databases">
        <title>A chromosomal-level reference genome of Carpinus fangiana (Coryloideae, Betulaceae).</title>
        <authorList>
            <person name="Yang X."/>
            <person name="Wang Z."/>
            <person name="Zhang L."/>
            <person name="Hao G."/>
            <person name="Liu J."/>
            <person name="Yang Y."/>
        </authorList>
    </citation>
    <scope>NUCLEOTIDE SEQUENCE [LARGE SCALE GENOMIC DNA]</scope>
    <source>
        <strain evidence="1">Cfa_2016G</strain>
        <tissue evidence="1">Leaf</tissue>
    </source>
</reference>
<name>A0A5N6QBJ4_9ROSI</name>
<protein>
    <submittedName>
        <fullName evidence="1">Uncharacterized protein</fullName>
    </submittedName>
</protein>
<evidence type="ECO:0000313" key="2">
    <source>
        <dbReference type="Proteomes" id="UP000327013"/>
    </source>
</evidence>
<accession>A0A5N6QBJ4</accession>
<evidence type="ECO:0000313" key="1">
    <source>
        <dbReference type="EMBL" id="KAE7996555.1"/>
    </source>
</evidence>
<sequence length="183" mass="18815">MLMSSELAIKHLQKGYDWCVAGRYIDHVGLDHDRSGSAGRGGVEGGDGPVIVEAVVPTDDPEAEDVAIVVEDLEALGAGLGGETRHHLDLAERAHVPVAVDHLAALEEVLVCLRVVEAAHHGPDSGDGRVDGLHHGRAALLGRDRVGVVASHGVGYRDDRVGGSLGGLGAVDGGGVGSAELER</sequence>
<organism evidence="1 2">
    <name type="scientific">Carpinus fangiana</name>
    <dbReference type="NCBI Taxonomy" id="176857"/>
    <lineage>
        <taxon>Eukaryota</taxon>
        <taxon>Viridiplantae</taxon>
        <taxon>Streptophyta</taxon>
        <taxon>Embryophyta</taxon>
        <taxon>Tracheophyta</taxon>
        <taxon>Spermatophyta</taxon>
        <taxon>Magnoliopsida</taxon>
        <taxon>eudicotyledons</taxon>
        <taxon>Gunneridae</taxon>
        <taxon>Pentapetalae</taxon>
        <taxon>rosids</taxon>
        <taxon>fabids</taxon>
        <taxon>Fagales</taxon>
        <taxon>Betulaceae</taxon>
        <taxon>Carpinus</taxon>
    </lineage>
</organism>
<dbReference type="EMBL" id="CM017321">
    <property type="protein sequence ID" value="KAE7996555.1"/>
    <property type="molecule type" value="Genomic_DNA"/>
</dbReference>
<proteinExistence type="predicted"/>